<keyword evidence="3" id="KW-1185">Reference proteome</keyword>
<name>A0A1D9P5F8_9FIRM</name>
<sequence>MNNKNPQHPLLKSVLKALMIIIVTSTVCYVLLQTNKHFLHVKNDYEGYEYYSSIFIDKNSAAYHPEKDIEDFLKEYPDYVYILDEFYQDGFSLIYESPMTYKILNPSKDYTPLAHLGINKITKKPIVGIRINTVEDQFTPHTIMHELGHYIDSCLGFPSQSEEFKKILKEEHNSSNITNDYYFAPREYFAEEFADYVTYMQKGKSIELFSRETDTQVECPKTFDYIEKILNTFTYE</sequence>
<feature type="transmembrane region" description="Helical" evidence="1">
    <location>
        <begin position="14"/>
        <end position="32"/>
    </location>
</feature>
<dbReference type="KEGG" id="bhu:bhn_II018"/>
<keyword evidence="2" id="KW-0614">Plasmid</keyword>
<reference evidence="3" key="1">
    <citation type="submission" date="2016-10" db="EMBL/GenBank/DDBJ databases">
        <title>The complete genome sequence of the rumen bacterium Butyrivibrio hungatei MB2003.</title>
        <authorList>
            <person name="Palevich N."/>
            <person name="Kelly W.J."/>
            <person name="Leahy S.C."/>
            <person name="Altermann E."/>
            <person name="Rakonjac J."/>
            <person name="Attwood G.T."/>
        </authorList>
    </citation>
    <scope>NUCLEOTIDE SEQUENCE [LARGE SCALE GENOMIC DNA]</scope>
    <source>
        <strain evidence="3">MB2003</strain>
        <plasmid evidence="3">Plasmid pnp144</plasmid>
    </source>
</reference>
<evidence type="ECO:0000313" key="3">
    <source>
        <dbReference type="Proteomes" id="UP000179284"/>
    </source>
</evidence>
<dbReference type="Gene3D" id="3.40.390.10">
    <property type="entry name" value="Collagenase (Catalytic Domain)"/>
    <property type="match status" value="1"/>
</dbReference>
<dbReference type="CDD" id="cd20184">
    <property type="entry name" value="M34_peptidase_like"/>
    <property type="match status" value="1"/>
</dbReference>
<dbReference type="Proteomes" id="UP000179284">
    <property type="component" value="Plasmid pNP144"/>
</dbReference>
<proteinExistence type="predicted"/>
<keyword evidence="1" id="KW-0472">Membrane</keyword>
<dbReference type="AlphaFoldDB" id="A0A1D9P5F8"/>
<evidence type="ECO:0000256" key="1">
    <source>
        <dbReference type="SAM" id="Phobius"/>
    </source>
</evidence>
<dbReference type="InterPro" id="IPR024079">
    <property type="entry name" value="MetalloPept_cat_dom_sf"/>
</dbReference>
<keyword evidence="1" id="KW-0812">Transmembrane</keyword>
<accession>A0A1D9P5F8</accession>
<gene>
    <name evidence="2" type="ORF">bhn_II018</name>
</gene>
<organism evidence="2 3">
    <name type="scientific">Butyrivibrio hungatei</name>
    <dbReference type="NCBI Taxonomy" id="185008"/>
    <lineage>
        <taxon>Bacteria</taxon>
        <taxon>Bacillati</taxon>
        <taxon>Bacillota</taxon>
        <taxon>Clostridia</taxon>
        <taxon>Lachnospirales</taxon>
        <taxon>Lachnospiraceae</taxon>
        <taxon>Butyrivibrio</taxon>
    </lineage>
</organism>
<dbReference type="RefSeq" id="WP_071177576.1">
    <property type="nucleotide sequence ID" value="NZ_CP017832.1"/>
</dbReference>
<keyword evidence="1" id="KW-1133">Transmembrane helix</keyword>
<dbReference type="SUPFAM" id="SSF55486">
    <property type="entry name" value="Metalloproteases ('zincins'), catalytic domain"/>
    <property type="match status" value="1"/>
</dbReference>
<protein>
    <submittedName>
        <fullName evidence="2">Uncharacterized protein</fullName>
    </submittedName>
</protein>
<geneLocation type="plasmid" evidence="3">
    <name>pnp144</name>
</geneLocation>
<dbReference type="EMBL" id="CP017832">
    <property type="protein sequence ID" value="AOZ97817.1"/>
    <property type="molecule type" value="Genomic_DNA"/>
</dbReference>
<evidence type="ECO:0000313" key="2">
    <source>
        <dbReference type="EMBL" id="AOZ97817.1"/>
    </source>
</evidence>
<dbReference type="GO" id="GO:0008237">
    <property type="term" value="F:metallopeptidase activity"/>
    <property type="evidence" value="ECO:0007669"/>
    <property type="project" value="InterPro"/>
</dbReference>
<dbReference type="OrthoDB" id="2025166at2"/>